<name>A0AAV1TCA3_9STRA</name>
<protein>
    <submittedName>
        <fullName evidence="1">Uncharacterized protein</fullName>
    </submittedName>
</protein>
<proteinExistence type="predicted"/>
<accession>A0AAV1TCA3</accession>
<evidence type="ECO:0000313" key="1">
    <source>
        <dbReference type="EMBL" id="CAK7911273.1"/>
    </source>
</evidence>
<dbReference type="EMBL" id="CAKLBY020000036">
    <property type="protein sequence ID" value="CAK7911273.1"/>
    <property type="molecule type" value="Genomic_DNA"/>
</dbReference>
<dbReference type="AlphaFoldDB" id="A0AAV1TCA3"/>
<organism evidence="1 2">
    <name type="scientific">Peronospora matthiolae</name>
    <dbReference type="NCBI Taxonomy" id="2874970"/>
    <lineage>
        <taxon>Eukaryota</taxon>
        <taxon>Sar</taxon>
        <taxon>Stramenopiles</taxon>
        <taxon>Oomycota</taxon>
        <taxon>Peronosporomycetes</taxon>
        <taxon>Peronosporales</taxon>
        <taxon>Peronosporaceae</taxon>
        <taxon>Peronospora</taxon>
    </lineage>
</organism>
<comment type="caution">
    <text evidence="1">The sequence shown here is derived from an EMBL/GenBank/DDBJ whole genome shotgun (WGS) entry which is preliminary data.</text>
</comment>
<evidence type="ECO:0000313" key="2">
    <source>
        <dbReference type="Proteomes" id="UP001162060"/>
    </source>
</evidence>
<sequence length="104" mass="11474">MPQPVQCLAIPSFPLSAPQTYLPAWIVVALNVVLEYLHSHPRRGSGVSVLRHRSSPVGLDLAVQCPDVVKVTAVRQQPHLVSPPRRPLPLESGQVRRGRIHWVG</sequence>
<reference evidence="1" key="1">
    <citation type="submission" date="2024-01" db="EMBL/GenBank/DDBJ databases">
        <authorList>
            <person name="Webb A."/>
        </authorList>
    </citation>
    <scope>NUCLEOTIDE SEQUENCE</scope>
    <source>
        <strain evidence="1">Pm1</strain>
    </source>
</reference>
<gene>
    <name evidence="1" type="ORF">PM001_LOCUS4331</name>
</gene>
<dbReference type="Proteomes" id="UP001162060">
    <property type="component" value="Unassembled WGS sequence"/>
</dbReference>